<dbReference type="Proteomes" id="UP000015502">
    <property type="component" value="Chromosome"/>
</dbReference>
<dbReference type="KEGG" id="tlt:OCC_12721"/>
<accession>H3ZP31</accession>
<evidence type="ECO:0000313" key="2">
    <source>
        <dbReference type="Proteomes" id="UP000015502"/>
    </source>
</evidence>
<evidence type="ECO:0000313" key="1">
    <source>
        <dbReference type="EMBL" id="EHR78268.2"/>
    </source>
</evidence>
<gene>
    <name evidence="1" type="ORF">OCC_12721</name>
</gene>
<dbReference type="RefSeq" id="WP_020953573.1">
    <property type="nucleotide sequence ID" value="NC_022084.1"/>
</dbReference>
<dbReference type="GeneID" id="16548485"/>
<keyword evidence="2" id="KW-1185">Reference proteome</keyword>
<dbReference type="STRING" id="523849.OCC_12721"/>
<proteinExistence type="predicted"/>
<name>H3ZP31_THELN</name>
<reference evidence="1 2" key="1">
    <citation type="journal article" date="2012" name="J. Bacteriol.">
        <title>Genome sequence of the model hyperthermophilic archaeon Thermococcus litoralis NS-C.</title>
        <authorList>
            <person name="Gardner A.F."/>
            <person name="Kumar S."/>
            <person name="Perler F.B."/>
        </authorList>
    </citation>
    <scope>NUCLEOTIDE SEQUENCE [LARGE SCALE GENOMIC DNA]</scope>
    <source>
        <strain evidence="2">ATCC 51850 / DSM 5473 / JCM 8560 / NS-C</strain>
    </source>
</reference>
<protein>
    <submittedName>
        <fullName evidence="1">Uncharacterized protein</fullName>
    </submittedName>
</protein>
<dbReference type="PaxDb" id="523849-OCC_12721"/>
<dbReference type="HOGENOM" id="CLU_1352164_0_0_2"/>
<dbReference type="EMBL" id="CP006670">
    <property type="protein sequence ID" value="EHR78268.2"/>
    <property type="molecule type" value="Genomic_DNA"/>
</dbReference>
<sequence>MMSIIYLGKNMEELSPALVVLLFLEDFARENPSIRKGAKYFQWQKRYDGYDVAYSIVGATLAELVHEGYIELESKKKLFRKSIIFTRKRLIPKKYGVLGRGLNSISEYTPTALHSALFLVFPVSRFPAAFLGTYIIEKELKDEEPEKLRSDPEVVKYKEKLKALLEEFKEGNPELWDGIKKEVDKACQLVRGKQGYTLYSPLDMLEERKNESKN</sequence>
<organism evidence="1 2">
    <name type="scientific">Thermococcus litoralis (strain ATCC 51850 / DSM 5473 / JCM 8560 / NS-C)</name>
    <dbReference type="NCBI Taxonomy" id="523849"/>
    <lineage>
        <taxon>Archaea</taxon>
        <taxon>Methanobacteriati</taxon>
        <taxon>Methanobacteriota</taxon>
        <taxon>Thermococci</taxon>
        <taxon>Thermococcales</taxon>
        <taxon>Thermococcaceae</taxon>
        <taxon>Thermococcus</taxon>
    </lineage>
</organism>
<dbReference type="AlphaFoldDB" id="H3ZP31"/>